<organism evidence="2 3">
    <name type="scientific">Lithospermum erythrorhizon</name>
    <name type="common">Purple gromwell</name>
    <name type="synonym">Lithospermum officinale var. erythrorhizon</name>
    <dbReference type="NCBI Taxonomy" id="34254"/>
    <lineage>
        <taxon>Eukaryota</taxon>
        <taxon>Viridiplantae</taxon>
        <taxon>Streptophyta</taxon>
        <taxon>Embryophyta</taxon>
        <taxon>Tracheophyta</taxon>
        <taxon>Spermatophyta</taxon>
        <taxon>Magnoliopsida</taxon>
        <taxon>eudicotyledons</taxon>
        <taxon>Gunneridae</taxon>
        <taxon>Pentapetalae</taxon>
        <taxon>asterids</taxon>
        <taxon>lamiids</taxon>
        <taxon>Boraginales</taxon>
        <taxon>Boraginaceae</taxon>
        <taxon>Boraginoideae</taxon>
        <taxon>Lithospermeae</taxon>
        <taxon>Lithospermum</taxon>
    </lineage>
</organism>
<dbReference type="GO" id="GO:0005096">
    <property type="term" value="F:GTPase activator activity"/>
    <property type="evidence" value="ECO:0007669"/>
    <property type="project" value="InterPro"/>
</dbReference>
<dbReference type="InterPro" id="IPR044519">
    <property type="entry name" value="ARF_GAP_AGD6/7"/>
</dbReference>
<name>A0AAV3PLE3_LITER</name>
<accession>A0AAV3PLE3</accession>
<feature type="compositionally biased region" description="Polar residues" evidence="1">
    <location>
        <begin position="130"/>
        <end position="144"/>
    </location>
</feature>
<comment type="caution">
    <text evidence="2">The sequence shown here is derived from an EMBL/GenBank/DDBJ whole genome shotgun (WGS) entry which is preliminary data.</text>
</comment>
<dbReference type="Proteomes" id="UP001454036">
    <property type="component" value="Unassembled WGS sequence"/>
</dbReference>
<sequence>MSGRASCRNDLGMVRTRNQDLIFLVQVREGGYDHRVNETVNVVTAKTTEIGQRTWGVMKGVMALATQMVEELANEGGSTNESGNSHNSKSWNTSADVQPSAGQQFNSASSGSWDDWGSKATIKMLLQKGASGTKSAGYSSQSDSKWTEGGFH</sequence>
<gene>
    <name evidence="2" type="ORF">LIER_11005</name>
</gene>
<protein>
    <submittedName>
        <fullName evidence="2">Uncharacterized protein</fullName>
    </submittedName>
</protein>
<proteinExistence type="predicted"/>
<feature type="compositionally biased region" description="Polar residues" evidence="1">
    <location>
        <begin position="76"/>
        <end position="106"/>
    </location>
</feature>
<reference evidence="2 3" key="1">
    <citation type="submission" date="2024-01" db="EMBL/GenBank/DDBJ databases">
        <title>The complete chloroplast genome sequence of Lithospermum erythrorhizon: insights into the phylogenetic relationship among Boraginaceae species and the maternal lineages of purple gromwells.</title>
        <authorList>
            <person name="Okada T."/>
            <person name="Watanabe K."/>
        </authorList>
    </citation>
    <scope>NUCLEOTIDE SEQUENCE [LARGE SCALE GENOMIC DNA]</scope>
</reference>
<dbReference type="PANTHER" id="PTHR47021:SF4">
    <property type="entry name" value="ADP-RIBOSYLATION FACTOR GTPASE-ACTIVATING PROTEIN AGD6-RELATED"/>
    <property type="match status" value="1"/>
</dbReference>
<evidence type="ECO:0000313" key="2">
    <source>
        <dbReference type="EMBL" id="GAA0152554.1"/>
    </source>
</evidence>
<dbReference type="AlphaFoldDB" id="A0AAV3PLE3"/>
<keyword evidence="3" id="KW-1185">Reference proteome</keyword>
<dbReference type="PANTHER" id="PTHR47021">
    <property type="entry name" value="ADP-RIBOSYLATION FACTOR GTPASE-ACTIVATING PROTEIN AGD6-RELATED"/>
    <property type="match status" value="1"/>
</dbReference>
<dbReference type="GO" id="GO:0016192">
    <property type="term" value="P:vesicle-mediated transport"/>
    <property type="evidence" value="ECO:0007669"/>
    <property type="project" value="InterPro"/>
</dbReference>
<evidence type="ECO:0000256" key="1">
    <source>
        <dbReference type="SAM" id="MobiDB-lite"/>
    </source>
</evidence>
<feature type="region of interest" description="Disordered" evidence="1">
    <location>
        <begin position="130"/>
        <end position="152"/>
    </location>
</feature>
<evidence type="ECO:0000313" key="3">
    <source>
        <dbReference type="Proteomes" id="UP001454036"/>
    </source>
</evidence>
<dbReference type="EMBL" id="BAABME010002005">
    <property type="protein sequence ID" value="GAA0152554.1"/>
    <property type="molecule type" value="Genomic_DNA"/>
</dbReference>
<feature type="region of interest" description="Disordered" evidence="1">
    <location>
        <begin position="72"/>
        <end position="114"/>
    </location>
</feature>